<dbReference type="EMBL" id="PIPQ01000008">
    <property type="protein sequence ID" value="RUO38934.1"/>
    <property type="molecule type" value="Genomic_DNA"/>
</dbReference>
<gene>
    <name evidence="2" type="ORF">CWE15_10555</name>
</gene>
<evidence type="ECO:0000259" key="1">
    <source>
        <dbReference type="Pfam" id="PF08818"/>
    </source>
</evidence>
<proteinExistence type="predicted"/>
<comment type="caution">
    <text evidence="2">The sequence shown here is derived from an EMBL/GenBank/DDBJ whole genome shotgun (WGS) entry which is preliminary data.</text>
</comment>
<dbReference type="RefSeq" id="WP_126758051.1">
    <property type="nucleotide sequence ID" value="NZ_PIPQ01000008.1"/>
</dbReference>
<dbReference type="OrthoDB" id="5951444at2"/>
<dbReference type="Pfam" id="PF08818">
    <property type="entry name" value="DUF1801"/>
    <property type="match status" value="1"/>
</dbReference>
<dbReference type="AlphaFoldDB" id="A0A432WYR4"/>
<sequence length="138" mass="15338">MTNKTQPTQVPVSEFISTIENKRRHADTLTALALYKDITGAEPVMWGPSIIGFGTYSYTYKSGRSGSAPAAGFSPGKAHMTFYVGQQFSGAEELFTQLGKHKRSVACLYINKLIDVDLHVLGEIIRRDYTLHRDKNNP</sequence>
<keyword evidence="3" id="KW-1185">Reference proteome</keyword>
<evidence type="ECO:0000313" key="2">
    <source>
        <dbReference type="EMBL" id="RUO38934.1"/>
    </source>
</evidence>
<evidence type="ECO:0000313" key="3">
    <source>
        <dbReference type="Proteomes" id="UP000286976"/>
    </source>
</evidence>
<dbReference type="Proteomes" id="UP000286976">
    <property type="component" value="Unassembled WGS sequence"/>
</dbReference>
<protein>
    <recommendedName>
        <fullName evidence="1">YdhG-like domain-containing protein</fullName>
    </recommendedName>
</protein>
<reference evidence="2 3" key="1">
    <citation type="journal article" date="2011" name="Front. Microbiol.">
        <title>Genomic signatures of strain selection and enhancement in Bacillus atrophaeus var. globigii, a historical biowarfare simulant.</title>
        <authorList>
            <person name="Gibbons H.S."/>
            <person name="Broomall S.M."/>
            <person name="McNew L.A."/>
            <person name="Daligault H."/>
            <person name="Chapman C."/>
            <person name="Bruce D."/>
            <person name="Karavis M."/>
            <person name="Krepps M."/>
            <person name="McGregor P.A."/>
            <person name="Hong C."/>
            <person name="Park K.H."/>
            <person name="Akmal A."/>
            <person name="Feldman A."/>
            <person name="Lin J.S."/>
            <person name="Chang W.E."/>
            <person name="Higgs B.W."/>
            <person name="Demirev P."/>
            <person name="Lindquist J."/>
            <person name="Liem A."/>
            <person name="Fochler E."/>
            <person name="Read T.D."/>
            <person name="Tapia R."/>
            <person name="Johnson S."/>
            <person name="Bishop-Lilly K.A."/>
            <person name="Detter C."/>
            <person name="Han C."/>
            <person name="Sozhamannan S."/>
            <person name="Rosenzweig C.N."/>
            <person name="Skowronski E.W."/>
        </authorList>
    </citation>
    <scope>NUCLEOTIDE SEQUENCE [LARGE SCALE GENOMIC DNA]</scope>
    <source>
        <strain evidence="2 3">AIT1</strain>
    </source>
</reference>
<accession>A0A432WYR4</accession>
<organism evidence="2 3">
    <name type="scientific">Aliidiomarina taiwanensis</name>
    <dbReference type="NCBI Taxonomy" id="946228"/>
    <lineage>
        <taxon>Bacteria</taxon>
        <taxon>Pseudomonadati</taxon>
        <taxon>Pseudomonadota</taxon>
        <taxon>Gammaproteobacteria</taxon>
        <taxon>Alteromonadales</taxon>
        <taxon>Idiomarinaceae</taxon>
        <taxon>Aliidiomarina</taxon>
    </lineage>
</organism>
<feature type="domain" description="YdhG-like" evidence="1">
    <location>
        <begin position="42"/>
        <end position="127"/>
    </location>
</feature>
<dbReference type="InterPro" id="IPR014922">
    <property type="entry name" value="YdhG-like"/>
</dbReference>
<name>A0A432WYR4_9GAMM</name>